<sequence length="166" mass="18737">MPTFNVNAHRIDPYKNFRFRVTWDGRVVAALSKMSAIKKSTEAIEWRAAADAGIIRKMPGRTKFEPVTFESGLTHDRQFLDWANQVNNPQGEAANSLLNYRKSVRVEVLNMQGTPVMAFNLMRAWASEFQALPEMDANANAVAIQTLKVEYESFQLDEAVVEPAES</sequence>
<evidence type="ECO:0000313" key="2">
    <source>
        <dbReference type="Proteomes" id="UP001251085"/>
    </source>
</evidence>
<dbReference type="RefSeq" id="WP_311759101.1">
    <property type="nucleotide sequence ID" value="NZ_JAVRQI010000006.1"/>
</dbReference>
<dbReference type="InterPro" id="IPR011747">
    <property type="entry name" value="CHP02241"/>
</dbReference>
<keyword evidence="2" id="KW-1185">Reference proteome</keyword>
<proteinExistence type="predicted"/>
<dbReference type="NCBIfam" id="TIGR02241">
    <property type="entry name" value="conserved hypothetical phage tail region protein"/>
    <property type="match status" value="1"/>
</dbReference>
<gene>
    <name evidence="1" type="ORF">RM190_09050</name>
</gene>
<protein>
    <submittedName>
        <fullName evidence="1">Phage tail protein</fullName>
    </submittedName>
</protein>
<dbReference type="InterPro" id="IPR010667">
    <property type="entry name" value="Phage_T4_Gp19"/>
</dbReference>
<dbReference type="PANTHER" id="PTHR38009:SF1">
    <property type="entry name" value="CONSERVED HYPOTHETICAL PHAGE TAIL PROTEIN"/>
    <property type="match status" value="1"/>
</dbReference>
<dbReference type="Pfam" id="PF06841">
    <property type="entry name" value="Phage_T4_gp19"/>
    <property type="match status" value="1"/>
</dbReference>
<dbReference type="PANTHER" id="PTHR38009">
    <property type="entry name" value="CONSERVED HYPOTHETICAL PHAGE TAIL PROTEIN"/>
    <property type="match status" value="1"/>
</dbReference>
<evidence type="ECO:0000313" key="1">
    <source>
        <dbReference type="EMBL" id="MDT1062001.1"/>
    </source>
</evidence>
<reference evidence="2" key="1">
    <citation type="submission" date="2023-07" db="EMBL/GenBank/DDBJ databases">
        <title>Characterization of two Paracoccaceae strains isolated from Phycosphere and proposal of Xinfangfangia lacusdiani sp. nov.</title>
        <authorList>
            <person name="Deng Y."/>
            <person name="Zhang Y.Q."/>
        </authorList>
    </citation>
    <scope>NUCLEOTIDE SEQUENCE [LARGE SCALE GENOMIC DNA]</scope>
    <source>
        <strain evidence="2">CPCC 101403</strain>
    </source>
</reference>
<organism evidence="1 2">
    <name type="scientific">Paracoccus broussonetiae</name>
    <dbReference type="NCBI Taxonomy" id="3075834"/>
    <lineage>
        <taxon>Bacteria</taxon>
        <taxon>Pseudomonadati</taxon>
        <taxon>Pseudomonadota</taxon>
        <taxon>Alphaproteobacteria</taxon>
        <taxon>Rhodobacterales</taxon>
        <taxon>Paracoccaceae</taxon>
        <taxon>Paracoccus</taxon>
    </lineage>
</organism>
<dbReference type="EMBL" id="JAVRQI010000006">
    <property type="protein sequence ID" value="MDT1062001.1"/>
    <property type="molecule type" value="Genomic_DNA"/>
</dbReference>
<comment type="caution">
    <text evidence="1">The sequence shown here is derived from an EMBL/GenBank/DDBJ whole genome shotgun (WGS) entry which is preliminary data.</text>
</comment>
<accession>A0ABU3ED08</accession>
<dbReference type="Proteomes" id="UP001251085">
    <property type="component" value="Unassembled WGS sequence"/>
</dbReference>
<name>A0ABU3ED08_9RHOB</name>